<protein>
    <submittedName>
        <fullName evidence="1">Uncharacterized protein</fullName>
    </submittedName>
</protein>
<proteinExistence type="predicted"/>
<accession>A0A8J3AWU7</accession>
<sequence length="79" mass="9131">MNDGRRDGVWYVATKLKGSDGDAPVLWCDQNDAKYDRCTTAFWWEPGIAVDMRFRAKHGPDWPDIYQETMHVLSLLKKG</sequence>
<name>A0A8J3AWU7_9BURK</name>
<reference evidence="1" key="2">
    <citation type="submission" date="2020-09" db="EMBL/GenBank/DDBJ databases">
        <authorList>
            <person name="Sun Q."/>
            <person name="Sedlacek I."/>
        </authorList>
    </citation>
    <scope>NUCLEOTIDE SEQUENCE</scope>
    <source>
        <strain evidence="1">CCM 7664</strain>
    </source>
</reference>
<keyword evidence="2" id="KW-1185">Reference proteome</keyword>
<evidence type="ECO:0000313" key="1">
    <source>
        <dbReference type="EMBL" id="GGI54680.1"/>
    </source>
</evidence>
<gene>
    <name evidence="1" type="ORF">GCM10011430_18540</name>
</gene>
<reference evidence="1" key="1">
    <citation type="journal article" date="2014" name="Int. J. Syst. Evol. Microbiol.">
        <title>Complete genome sequence of Corynebacterium casei LMG S-19264T (=DSM 44701T), isolated from a smear-ripened cheese.</title>
        <authorList>
            <consortium name="US DOE Joint Genome Institute (JGI-PGF)"/>
            <person name="Walter F."/>
            <person name="Albersmeier A."/>
            <person name="Kalinowski J."/>
            <person name="Ruckert C."/>
        </authorList>
    </citation>
    <scope>NUCLEOTIDE SEQUENCE</scope>
    <source>
        <strain evidence="1">CCM 7664</strain>
    </source>
</reference>
<organism evidence="1 2">
    <name type="scientific">Oxalicibacterium solurbis</name>
    <dbReference type="NCBI Taxonomy" id="69280"/>
    <lineage>
        <taxon>Bacteria</taxon>
        <taxon>Pseudomonadati</taxon>
        <taxon>Pseudomonadota</taxon>
        <taxon>Betaproteobacteria</taxon>
        <taxon>Burkholderiales</taxon>
        <taxon>Oxalobacteraceae</taxon>
        <taxon>Oxalicibacterium</taxon>
    </lineage>
</organism>
<dbReference type="EMBL" id="BMDP01000002">
    <property type="protein sequence ID" value="GGI54680.1"/>
    <property type="molecule type" value="Genomic_DNA"/>
</dbReference>
<evidence type="ECO:0000313" key="2">
    <source>
        <dbReference type="Proteomes" id="UP000627205"/>
    </source>
</evidence>
<dbReference type="Proteomes" id="UP000627205">
    <property type="component" value="Unassembled WGS sequence"/>
</dbReference>
<dbReference type="AlphaFoldDB" id="A0A8J3AWU7"/>
<comment type="caution">
    <text evidence="1">The sequence shown here is derived from an EMBL/GenBank/DDBJ whole genome shotgun (WGS) entry which is preliminary data.</text>
</comment>